<feature type="transmembrane region" description="Helical" evidence="1">
    <location>
        <begin position="7"/>
        <end position="26"/>
    </location>
</feature>
<accession>D6GVS7</accession>
<evidence type="ECO:0000313" key="2">
    <source>
        <dbReference type="EMBL" id="EFD92682.1"/>
    </source>
</evidence>
<organism evidence="2 3">
    <name type="scientific">Candidatus Parvarchaeum acidophilus ARMAN-5</name>
    <dbReference type="NCBI Taxonomy" id="662762"/>
    <lineage>
        <taxon>Archaea</taxon>
        <taxon>Candidatus Parvarchaeota</taxon>
        <taxon>Candidatus Parvarchaeum</taxon>
    </lineage>
</organism>
<keyword evidence="1" id="KW-0812">Transmembrane</keyword>
<name>D6GVS7_PARA5</name>
<keyword evidence="1" id="KW-1133">Transmembrane helix</keyword>
<proteinExistence type="predicted"/>
<protein>
    <submittedName>
        <fullName evidence="2">Uncharacterized protein</fullName>
    </submittedName>
</protein>
<evidence type="ECO:0000256" key="1">
    <source>
        <dbReference type="SAM" id="Phobius"/>
    </source>
</evidence>
<dbReference type="Proteomes" id="UP000009376">
    <property type="component" value="Unassembled WGS sequence"/>
</dbReference>
<feature type="transmembrane region" description="Helical" evidence="1">
    <location>
        <begin position="38"/>
        <end position="56"/>
    </location>
</feature>
<reference evidence="2 3" key="1">
    <citation type="journal article" date="2010" name="Proc. Natl. Acad. Sci. U.S.A.">
        <title>Enigmatic, ultrasmall, uncultivated Archaea.</title>
        <authorList>
            <person name="Baker B.J."/>
            <person name="Comolli L.R."/>
            <person name="Dick G.J."/>
            <person name="Hauser L.J."/>
            <person name="Hyatt D."/>
            <person name="Dill B.D."/>
            <person name="Land M.L."/>
            <person name="Verberkmoes N.C."/>
            <person name="Hettich R.L."/>
            <person name="Banfield J.F."/>
        </authorList>
    </citation>
    <scope>NUCLEOTIDE SEQUENCE [LARGE SCALE GENOMIC DNA]</scope>
</reference>
<dbReference type="EMBL" id="GG745556">
    <property type="protein sequence ID" value="EFD92682.1"/>
    <property type="molecule type" value="Genomic_DNA"/>
</dbReference>
<gene>
    <name evidence="2" type="ORF">BJBARM5_0594</name>
</gene>
<evidence type="ECO:0000313" key="3">
    <source>
        <dbReference type="Proteomes" id="UP000009376"/>
    </source>
</evidence>
<keyword evidence="1" id="KW-0472">Membrane</keyword>
<dbReference type="AlphaFoldDB" id="D6GVS7"/>
<sequence>MKSFDRYRYPLFFVGLLLMIAAAFIYKFDLITLQIEEIVIVIGTVLFVVSIGSGLIKSNKTHSS</sequence>